<dbReference type="InterPro" id="IPR052165">
    <property type="entry name" value="Membrane_assoc_protease"/>
</dbReference>
<dbReference type="InterPro" id="IPR056738">
    <property type="entry name" value="NfeD1b_N"/>
</dbReference>
<keyword evidence="4 5" id="KW-0472">Membrane</keyword>
<feature type="domain" description="NfeD-like C-terminal" evidence="6">
    <location>
        <begin position="385"/>
        <end position="439"/>
    </location>
</feature>
<reference evidence="9" key="1">
    <citation type="submission" date="2020-09" db="EMBL/GenBank/DDBJ databases">
        <title>A novel bacterium of genus Hazenella, isolated from South China Sea.</title>
        <authorList>
            <person name="Huang H."/>
            <person name="Mo K."/>
            <person name="Hu Y."/>
        </authorList>
    </citation>
    <scope>NUCLEOTIDE SEQUENCE</scope>
    <source>
        <strain evidence="9">IB182357</strain>
    </source>
</reference>
<dbReference type="InterPro" id="IPR012340">
    <property type="entry name" value="NA-bd_OB-fold"/>
</dbReference>
<keyword evidence="3 5" id="KW-1133">Transmembrane helix</keyword>
<feature type="transmembrane region" description="Helical" evidence="5">
    <location>
        <begin position="310"/>
        <end position="330"/>
    </location>
</feature>
<dbReference type="GO" id="GO:0005886">
    <property type="term" value="C:plasma membrane"/>
    <property type="evidence" value="ECO:0007669"/>
    <property type="project" value="TreeGrafter"/>
</dbReference>
<keyword evidence="2 5" id="KW-0812">Transmembrane</keyword>
<dbReference type="EMBL" id="JACXAH010000013">
    <property type="protein sequence ID" value="MBD1372720.1"/>
    <property type="molecule type" value="Genomic_DNA"/>
</dbReference>
<evidence type="ECO:0000313" key="9">
    <source>
        <dbReference type="EMBL" id="MBD1372720.1"/>
    </source>
</evidence>
<dbReference type="InterPro" id="IPR002810">
    <property type="entry name" value="NfeD-like_C"/>
</dbReference>
<comment type="caution">
    <text evidence="9">The sequence shown here is derived from an EMBL/GenBank/DDBJ whole genome shotgun (WGS) entry which is preliminary data.</text>
</comment>
<dbReference type="RefSeq" id="WP_191142112.1">
    <property type="nucleotide sequence ID" value="NZ_JACXAH010000013.1"/>
</dbReference>
<dbReference type="PANTHER" id="PTHR33507">
    <property type="entry name" value="INNER MEMBRANE PROTEIN YBBJ"/>
    <property type="match status" value="1"/>
</dbReference>
<evidence type="ECO:0000313" key="10">
    <source>
        <dbReference type="Proteomes" id="UP000661691"/>
    </source>
</evidence>
<dbReference type="Pfam" id="PF01957">
    <property type="entry name" value="NfeD"/>
    <property type="match status" value="1"/>
</dbReference>
<dbReference type="Pfam" id="PF24961">
    <property type="entry name" value="NfeD_membrane"/>
    <property type="match status" value="1"/>
</dbReference>
<dbReference type="Gene3D" id="3.90.226.10">
    <property type="entry name" value="2-enoyl-CoA Hydratase, Chain A, domain 1"/>
    <property type="match status" value="1"/>
</dbReference>
<feature type="domain" description="NfeD integral membrane" evidence="7">
    <location>
        <begin position="241"/>
        <end position="355"/>
    </location>
</feature>
<evidence type="ECO:0000259" key="6">
    <source>
        <dbReference type="Pfam" id="PF01957"/>
    </source>
</evidence>
<dbReference type="PANTHER" id="PTHR33507:SF3">
    <property type="entry name" value="INNER MEMBRANE PROTEIN YBBJ"/>
    <property type="match status" value="1"/>
</dbReference>
<evidence type="ECO:0000256" key="1">
    <source>
        <dbReference type="ARBA" id="ARBA00004141"/>
    </source>
</evidence>
<comment type="subcellular location">
    <subcellularLocation>
        <location evidence="1">Membrane</location>
        <topology evidence="1">Multi-pass membrane protein</topology>
    </subcellularLocation>
</comment>
<evidence type="ECO:0000256" key="2">
    <source>
        <dbReference type="ARBA" id="ARBA00022692"/>
    </source>
</evidence>
<keyword evidence="10" id="KW-1185">Reference proteome</keyword>
<feature type="transmembrane region" description="Helical" evidence="5">
    <location>
        <begin position="336"/>
        <end position="359"/>
    </location>
</feature>
<organism evidence="9 10">
    <name type="scientific">Polycladospora coralii</name>
    <dbReference type="NCBI Taxonomy" id="2771432"/>
    <lineage>
        <taxon>Bacteria</taxon>
        <taxon>Bacillati</taxon>
        <taxon>Bacillota</taxon>
        <taxon>Bacilli</taxon>
        <taxon>Bacillales</taxon>
        <taxon>Thermoactinomycetaceae</taxon>
        <taxon>Polycladospora</taxon>
    </lineage>
</organism>
<evidence type="ECO:0000256" key="5">
    <source>
        <dbReference type="SAM" id="Phobius"/>
    </source>
</evidence>
<dbReference type="AlphaFoldDB" id="A0A926RTE5"/>
<gene>
    <name evidence="9" type="ORF">IC620_10165</name>
</gene>
<dbReference type="InterPro" id="IPR056739">
    <property type="entry name" value="NfeD_membrane"/>
</dbReference>
<dbReference type="SUPFAM" id="SSF52096">
    <property type="entry name" value="ClpP/crotonase"/>
    <property type="match status" value="1"/>
</dbReference>
<protein>
    <submittedName>
        <fullName evidence="9">Nodulation protein NfeD</fullName>
    </submittedName>
</protein>
<feature type="transmembrane region" description="Helical" evidence="5">
    <location>
        <begin position="235"/>
        <end position="255"/>
    </location>
</feature>
<dbReference type="SUPFAM" id="SSF141322">
    <property type="entry name" value="NfeD domain-like"/>
    <property type="match status" value="1"/>
</dbReference>
<evidence type="ECO:0000256" key="4">
    <source>
        <dbReference type="ARBA" id="ARBA00023136"/>
    </source>
</evidence>
<proteinExistence type="predicted"/>
<evidence type="ECO:0000259" key="8">
    <source>
        <dbReference type="Pfam" id="PF25145"/>
    </source>
</evidence>
<name>A0A926RTE5_9BACL</name>
<evidence type="ECO:0000256" key="3">
    <source>
        <dbReference type="ARBA" id="ARBA00022989"/>
    </source>
</evidence>
<evidence type="ECO:0000259" key="7">
    <source>
        <dbReference type="Pfam" id="PF24961"/>
    </source>
</evidence>
<dbReference type="Pfam" id="PF25145">
    <property type="entry name" value="NfeD1b_N"/>
    <property type="match status" value="1"/>
</dbReference>
<dbReference type="Gene3D" id="2.40.50.140">
    <property type="entry name" value="Nucleic acid-binding proteins"/>
    <property type="match status" value="1"/>
</dbReference>
<dbReference type="Proteomes" id="UP000661691">
    <property type="component" value="Unassembled WGS sequence"/>
</dbReference>
<dbReference type="CDD" id="cd07021">
    <property type="entry name" value="Clp_protease_NfeD_like"/>
    <property type="match status" value="1"/>
</dbReference>
<dbReference type="InterPro" id="IPR029045">
    <property type="entry name" value="ClpP/crotonase-like_dom_sf"/>
</dbReference>
<feature type="domain" description="NfeD1b N-terminal" evidence="8">
    <location>
        <begin position="38"/>
        <end position="223"/>
    </location>
</feature>
<sequence>MKKTNMRFSVSLILFMLTIWVGSHIPYAFGNTSQNQIVYWIPIEENIEQGLSQYLKRAFAEAEESQADAIILEIDTLGGEVNAALDIGKTISSSSIPVTAYIKKEAISAGAYISLNAKKILMAPGSTLGAAEPRTISGATADPKMVAMWASNMRSVAEANGYNPDIAAGMVDRNLVIDEVKSKGELVSLSAEQAVTYEFADKIVADRTEVLSQLQLQNAEVIEVSLTPSEKFARFITSPYVIPVLFLIGLAGIAVELFTPGFGLPGAVGLSSFGLYFFGHYIAGFAGPEILILFVVGVFLMGIEIIVPGFGIFGLLGFGSLVAGIAFAAFDPFFGLTSFIIALMLTAVGIIIAIKYFGVKGTWNMFILRSEQKNESGYNSSNGKHTLIGKKGVTTTPLRPSGWALIEGERFDVMSEGAFIDQDTPIQVVRVSGASVFVRSQKSS</sequence>
<feature type="transmembrane region" description="Helical" evidence="5">
    <location>
        <begin position="285"/>
        <end position="303"/>
    </location>
</feature>
<accession>A0A926RTE5</accession>